<dbReference type="AlphaFoldDB" id="A0A2W7IU45"/>
<organism evidence="1 2">
    <name type="scientific">Humitalea rosea</name>
    <dbReference type="NCBI Taxonomy" id="990373"/>
    <lineage>
        <taxon>Bacteria</taxon>
        <taxon>Pseudomonadati</taxon>
        <taxon>Pseudomonadota</taxon>
        <taxon>Alphaproteobacteria</taxon>
        <taxon>Acetobacterales</taxon>
        <taxon>Roseomonadaceae</taxon>
        <taxon>Humitalea</taxon>
    </lineage>
</organism>
<reference evidence="1 2" key="1">
    <citation type="submission" date="2018-06" db="EMBL/GenBank/DDBJ databases">
        <title>Genomic Encyclopedia of Archaeal and Bacterial Type Strains, Phase II (KMG-II): from individual species to whole genera.</title>
        <authorList>
            <person name="Goeker M."/>
        </authorList>
    </citation>
    <scope>NUCLEOTIDE SEQUENCE [LARGE SCALE GENOMIC DNA]</scope>
    <source>
        <strain evidence="1 2">DSM 24525</strain>
    </source>
</reference>
<dbReference type="RefSeq" id="WP_111399094.1">
    <property type="nucleotide sequence ID" value="NZ_QKYU01000017.1"/>
</dbReference>
<name>A0A2W7IU45_9PROT</name>
<dbReference type="OrthoDB" id="7063613at2"/>
<comment type="caution">
    <text evidence="1">The sequence shown here is derived from an EMBL/GenBank/DDBJ whole genome shotgun (WGS) entry which is preliminary data.</text>
</comment>
<evidence type="ECO:0000313" key="2">
    <source>
        <dbReference type="Proteomes" id="UP000249688"/>
    </source>
</evidence>
<gene>
    <name evidence="1" type="ORF">C8P66_11722</name>
</gene>
<dbReference type="Proteomes" id="UP000249688">
    <property type="component" value="Unassembled WGS sequence"/>
</dbReference>
<evidence type="ECO:0008006" key="3">
    <source>
        <dbReference type="Google" id="ProtNLM"/>
    </source>
</evidence>
<keyword evidence="2" id="KW-1185">Reference proteome</keyword>
<sequence length="216" mass="21658">MTATPLLGDIPLTRVQRIEHALDGGFSGARVLGLAGDVQERAGRGSHHIHITGALTGDAAADELDTLQQAAATGEELTFAADITAALELSKVVILRFRASETAGLPGFYAYELLLAESPPLPPPAEVSGFGGLDGLGDLGFDTDILGDISDLADQAASAIDAVQSAVEQLESLASLGDLALGSGLLSGLTDRAGAAGRAGDQLAGASEALASAFGP</sequence>
<dbReference type="EMBL" id="QKYU01000017">
    <property type="protein sequence ID" value="PZW42997.1"/>
    <property type="molecule type" value="Genomic_DNA"/>
</dbReference>
<proteinExistence type="predicted"/>
<protein>
    <recommendedName>
        <fullName evidence="3">DNA circulation N-terminal domain-containing protein</fullName>
    </recommendedName>
</protein>
<evidence type="ECO:0000313" key="1">
    <source>
        <dbReference type="EMBL" id="PZW42997.1"/>
    </source>
</evidence>
<accession>A0A2W7IU45</accession>